<keyword evidence="2" id="KW-0238">DNA-binding</keyword>
<dbReference type="InterPro" id="IPR036388">
    <property type="entry name" value="WH-like_DNA-bd_sf"/>
</dbReference>
<evidence type="ECO:0000256" key="1">
    <source>
        <dbReference type="ARBA" id="ARBA00023015"/>
    </source>
</evidence>
<dbReference type="Gene3D" id="1.20.120.530">
    <property type="entry name" value="GntR ligand-binding domain-like"/>
    <property type="match status" value="1"/>
</dbReference>
<dbReference type="GO" id="GO:0003700">
    <property type="term" value="F:DNA-binding transcription factor activity"/>
    <property type="evidence" value="ECO:0007669"/>
    <property type="project" value="InterPro"/>
</dbReference>
<dbReference type="Gene3D" id="1.10.10.10">
    <property type="entry name" value="Winged helix-like DNA-binding domain superfamily/Winged helix DNA-binding domain"/>
    <property type="match status" value="1"/>
</dbReference>
<reference evidence="6" key="1">
    <citation type="submission" date="2016-01" db="EMBL/GenBank/DDBJ databases">
        <authorList>
            <person name="Peeters C."/>
        </authorList>
    </citation>
    <scope>NUCLEOTIDE SEQUENCE [LARGE SCALE GENOMIC DNA]</scope>
</reference>
<dbReference type="EMBL" id="FCNY02000008">
    <property type="protein sequence ID" value="SAL44082.1"/>
    <property type="molecule type" value="Genomic_DNA"/>
</dbReference>
<evidence type="ECO:0000259" key="4">
    <source>
        <dbReference type="PROSITE" id="PS50949"/>
    </source>
</evidence>
<dbReference type="CDD" id="cd07377">
    <property type="entry name" value="WHTH_GntR"/>
    <property type="match status" value="1"/>
</dbReference>
<sequence>MDIADSSENSQAEAVVNGLQAMILSGTLKPGAKLREAELGELFNVSRTPVREALVALETRGMVVYERNRGFSVRSFSLRDLRDSYELRAVLEGYASALAAQRGFSDEQVEAMRAYLAETGRMLVGERTLDQEEVQAMRERSDWFHAQINDAWTNALFRRSHEMVHRTPHKPFTEPLMDTASMRRYHEEHVRIFEAVASRDSSRAEHLMREHILRGCFEIDLRLKIEHHH</sequence>
<dbReference type="PROSITE" id="PS50949">
    <property type="entry name" value="HTH_GNTR"/>
    <property type="match status" value="1"/>
</dbReference>
<protein>
    <submittedName>
        <fullName evidence="5">GntR family transcriptional regulator</fullName>
    </submittedName>
</protein>
<evidence type="ECO:0000256" key="2">
    <source>
        <dbReference type="ARBA" id="ARBA00023125"/>
    </source>
</evidence>
<dbReference type="InterPro" id="IPR036390">
    <property type="entry name" value="WH_DNA-bd_sf"/>
</dbReference>
<dbReference type="InterPro" id="IPR011711">
    <property type="entry name" value="GntR_C"/>
</dbReference>
<evidence type="ECO:0000256" key="3">
    <source>
        <dbReference type="ARBA" id="ARBA00023163"/>
    </source>
</evidence>
<dbReference type="SMART" id="SM00345">
    <property type="entry name" value="HTH_GNTR"/>
    <property type="match status" value="1"/>
</dbReference>
<dbReference type="InterPro" id="IPR008920">
    <property type="entry name" value="TF_FadR/GntR_C"/>
</dbReference>
<dbReference type="SUPFAM" id="SSF48008">
    <property type="entry name" value="GntR ligand-binding domain-like"/>
    <property type="match status" value="1"/>
</dbReference>
<organism evidence="5 6">
    <name type="scientific">Caballeronia cordobensis</name>
    <name type="common">Burkholderia cordobensis</name>
    <dbReference type="NCBI Taxonomy" id="1353886"/>
    <lineage>
        <taxon>Bacteria</taxon>
        <taxon>Pseudomonadati</taxon>
        <taxon>Pseudomonadota</taxon>
        <taxon>Betaproteobacteria</taxon>
        <taxon>Burkholderiales</taxon>
        <taxon>Burkholderiaceae</taxon>
        <taxon>Caballeronia</taxon>
    </lineage>
</organism>
<evidence type="ECO:0000313" key="6">
    <source>
        <dbReference type="Proteomes" id="UP000054740"/>
    </source>
</evidence>
<dbReference type="Pfam" id="PF00392">
    <property type="entry name" value="GntR"/>
    <property type="match status" value="1"/>
</dbReference>
<dbReference type="Pfam" id="PF07729">
    <property type="entry name" value="FCD"/>
    <property type="match status" value="1"/>
</dbReference>
<dbReference type="PANTHER" id="PTHR43537:SF49">
    <property type="entry name" value="TRANSCRIPTIONAL REGULATORY PROTEIN"/>
    <property type="match status" value="1"/>
</dbReference>
<evidence type="ECO:0000313" key="5">
    <source>
        <dbReference type="EMBL" id="SAL44082.1"/>
    </source>
</evidence>
<proteinExistence type="predicted"/>
<feature type="domain" description="HTH gntR-type" evidence="4">
    <location>
        <begin position="9"/>
        <end position="76"/>
    </location>
</feature>
<keyword evidence="3" id="KW-0804">Transcription</keyword>
<dbReference type="SMART" id="SM00895">
    <property type="entry name" value="FCD"/>
    <property type="match status" value="1"/>
</dbReference>
<dbReference type="RefSeq" id="WP_053570766.1">
    <property type="nucleotide sequence ID" value="NZ_FCNY02000008.1"/>
</dbReference>
<dbReference type="GO" id="GO:0003677">
    <property type="term" value="F:DNA binding"/>
    <property type="evidence" value="ECO:0007669"/>
    <property type="project" value="UniProtKB-KW"/>
</dbReference>
<keyword evidence="1" id="KW-0805">Transcription regulation</keyword>
<dbReference type="SUPFAM" id="SSF46785">
    <property type="entry name" value="Winged helix' DNA-binding domain"/>
    <property type="match status" value="1"/>
</dbReference>
<dbReference type="InterPro" id="IPR000524">
    <property type="entry name" value="Tscrpt_reg_HTH_GntR"/>
</dbReference>
<name>A0A158HI69_CABCO</name>
<accession>A0A158HI69</accession>
<dbReference type="PRINTS" id="PR00035">
    <property type="entry name" value="HTHGNTR"/>
</dbReference>
<keyword evidence="6" id="KW-1185">Reference proteome</keyword>
<dbReference type="Proteomes" id="UP000054740">
    <property type="component" value="Unassembled WGS sequence"/>
</dbReference>
<dbReference type="AlphaFoldDB" id="A0A158HI69"/>
<gene>
    <name evidence="5" type="ORF">AWB70_03356</name>
</gene>
<dbReference type="PANTHER" id="PTHR43537">
    <property type="entry name" value="TRANSCRIPTIONAL REGULATOR, GNTR FAMILY"/>
    <property type="match status" value="1"/>
</dbReference>